<dbReference type="PANTHER" id="PTHR43677">
    <property type="entry name" value="SHORT-CHAIN DEHYDROGENASE/REDUCTASE"/>
    <property type="match status" value="1"/>
</dbReference>
<sequence>MSTYKALVCHKYGEPLKIEQVPLPEPVSGCAVVKVISSAVFKRVKELITFEHPVFSTPLPFVPGGYGVGRVVSVGPGGHLKTGQLVYLDSLVTSRESPQEMIIKGGFGGISAESKELSKLRYKRDGYLQEYALVDIDDCYPIDESALGEHSVHYVNNIGPFLVPYAGFRAANLKAGETVIISPATGKFSGAAVAVASALGAKVVAVGRNKAVLERYTKTLPNVSAVTLTGDKAADSAALAHFGPADVFLDLNPVGVPKNPNFDVCFQALGYGGRALLQGFSTEPLSIDYSSMAFKNISIVSKAMYTRAEAQDLVKLFNSKSLRYWEIFRTQVFGIDEFEAAFAAADTATSWDDLVVIEFNKELDVLGSLLFDLFKAGDTVDFFRRTKQLEVSVPQSVADVKHEDDRDGDVGSKEVADVEVEENAVSVGEGNEREEDQTGPCSNHLKRWSEGDSVVKTMVGDGLSETDIGDRHKDPRDESRHGGDVGQPGEHDRRGVGAVQVDHQGNDTGQNDSHVRHTVLGATSKDRRHLALESHGVQSSGGGVKERVSTGVGGREDTGVDNMVQHLDSGVLDSNNVWRSSSSGSTLIDGIHQTVAIGRHHDSNNENTKNVEDGQSENETSAGFWQVMSWGLGLSRTTGDQFWRQNKGESTFHNSCPAG</sequence>
<dbReference type="Gene3D" id="3.40.50.720">
    <property type="entry name" value="NAD(P)-binding Rossmann-like Domain"/>
    <property type="match status" value="1"/>
</dbReference>
<dbReference type="SUPFAM" id="SSF50129">
    <property type="entry name" value="GroES-like"/>
    <property type="match status" value="1"/>
</dbReference>
<evidence type="ECO:0000256" key="1">
    <source>
        <dbReference type="SAM" id="MobiDB-lite"/>
    </source>
</evidence>
<dbReference type="RefSeq" id="XP_046058603.1">
    <property type="nucleotide sequence ID" value="XM_046207614.1"/>
</dbReference>
<dbReference type="InterPro" id="IPR051397">
    <property type="entry name" value="Zn-ADH-like_protein"/>
</dbReference>
<reference evidence="4" key="2">
    <citation type="submission" date="2021-01" db="EMBL/GenBank/DDBJ databases">
        <authorList>
            <person name="Schikora-Tamarit M.A."/>
        </authorList>
    </citation>
    <scope>NUCLEOTIDE SEQUENCE</scope>
    <source>
        <strain evidence="4">CBS6075</strain>
    </source>
</reference>
<accession>A0A9P8T124</accession>
<dbReference type="AlphaFoldDB" id="A0A9P8T124"/>
<evidence type="ECO:0000259" key="3">
    <source>
        <dbReference type="Pfam" id="PF08240"/>
    </source>
</evidence>
<organism evidence="4 5">
    <name type="scientific">Ogataea philodendri</name>
    <dbReference type="NCBI Taxonomy" id="1378263"/>
    <lineage>
        <taxon>Eukaryota</taxon>
        <taxon>Fungi</taxon>
        <taxon>Dikarya</taxon>
        <taxon>Ascomycota</taxon>
        <taxon>Saccharomycotina</taxon>
        <taxon>Pichiomycetes</taxon>
        <taxon>Pichiales</taxon>
        <taxon>Pichiaceae</taxon>
        <taxon>Ogataea</taxon>
    </lineage>
</organism>
<dbReference type="GeneID" id="70238301"/>
<dbReference type="InterPro" id="IPR036291">
    <property type="entry name" value="NAD(P)-bd_dom_sf"/>
</dbReference>
<proteinExistence type="predicted"/>
<feature type="compositionally biased region" description="Basic and acidic residues" evidence="1">
    <location>
        <begin position="399"/>
        <end position="416"/>
    </location>
</feature>
<name>A0A9P8T124_9ASCO</name>
<dbReference type="OrthoDB" id="5407715at2759"/>
<reference evidence="4" key="1">
    <citation type="journal article" date="2021" name="Open Biol.">
        <title>Shared evolutionary footprints suggest mitochondrial oxidative damage underlies multiple complex I losses in fungi.</title>
        <authorList>
            <person name="Schikora-Tamarit M.A."/>
            <person name="Marcet-Houben M."/>
            <person name="Nosek J."/>
            <person name="Gabaldon T."/>
        </authorList>
    </citation>
    <scope>NUCLEOTIDE SEQUENCE</scope>
    <source>
        <strain evidence="4">CBS6075</strain>
    </source>
</reference>
<feature type="domain" description="Alcohol dehydrogenase-like C-terminal" evidence="2">
    <location>
        <begin position="191"/>
        <end position="318"/>
    </location>
</feature>
<evidence type="ECO:0008006" key="6">
    <source>
        <dbReference type="Google" id="ProtNLM"/>
    </source>
</evidence>
<evidence type="ECO:0000313" key="4">
    <source>
        <dbReference type="EMBL" id="KAH3661490.1"/>
    </source>
</evidence>
<feature type="compositionally biased region" description="Basic and acidic residues" evidence="1">
    <location>
        <begin position="468"/>
        <end position="493"/>
    </location>
</feature>
<dbReference type="EMBL" id="JAEUBE010000439">
    <property type="protein sequence ID" value="KAH3661490.1"/>
    <property type="molecule type" value="Genomic_DNA"/>
</dbReference>
<dbReference type="Proteomes" id="UP000769157">
    <property type="component" value="Unassembled WGS sequence"/>
</dbReference>
<dbReference type="Pfam" id="PF08240">
    <property type="entry name" value="ADH_N"/>
    <property type="match status" value="1"/>
</dbReference>
<dbReference type="Pfam" id="PF00107">
    <property type="entry name" value="ADH_zinc_N"/>
    <property type="match status" value="1"/>
</dbReference>
<feature type="compositionally biased region" description="Basic and acidic residues" evidence="1">
    <location>
        <begin position="544"/>
        <end position="558"/>
    </location>
</feature>
<dbReference type="PANTHER" id="PTHR43677:SF4">
    <property type="entry name" value="QUINONE OXIDOREDUCTASE-LIKE PROTEIN 2"/>
    <property type="match status" value="1"/>
</dbReference>
<dbReference type="InterPro" id="IPR011032">
    <property type="entry name" value="GroES-like_sf"/>
</dbReference>
<feature type="region of interest" description="Disordered" evidence="1">
    <location>
        <begin position="395"/>
        <end position="493"/>
    </location>
</feature>
<evidence type="ECO:0000259" key="2">
    <source>
        <dbReference type="Pfam" id="PF00107"/>
    </source>
</evidence>
<feature type="domain" description="Alcohol dehydrogenase-like N-terminal" evidence="3">
    <location>
        <begin position="32"/>
        <end position="143"/>
    </location>
</feature>
<dbReference type="InterPro" id="IPR013149">
    <property type="entry name" value="ADH-like_C"/>
</dbReference>
<protein>
    <recommendedName>
        <fullName evidence="6">Enoyl reductase (ER) domain-containing protein</fullName>
    </recommendedName>
</protein>
<keyword evidence="5" id="KW-1185">Reference proteome</keyword>
<evidence type="ECO:0000313" key="5">
    <source>
        <dbReference type="Proteomes" id="UP000769157"/>
    </source>
</evidence>
<feature type="region of interest" description="Disordered" evidence="1">
    <location>
        <begin position="533"/>
        <end position="561"/>
    </location>
</feature>
<comment type="caution">
    <text evidence="4">The sequence shown here is derived from an EMBL/GenBank/DDBJ whole genome shotgun (WGS) entry which is preliminary data.</text>
</comment>
<dbReference type="GO" id="GO:0016491">
    <property type="term" value="F:oxidoreductase activity"/>
    <property type="evidence" value="ECO:0007669"/>
    <property type="project" value="TreeGrafter"/>
</dbReference>
<dbReference type="Gene3D" id="3.90.180.10">
    <property type="entry name" value="Medium-chain alcohol dehydrogenases, catalytic domain"/>
    <property type="match status" value="1"/>
</dbReference>
<dbReference type="GO" id="GO:0005739">
    <property type="term" value="C:mitochondrion"/>
    <property type="evidence" value="ECO:0007669"/>
    <property type="project" value="TreeGrafter"/>
</dbReference>
<dbReference type="SUPFAM" id="SSF51735">
    <property type="entry name" value="NAD(P)-binding Rossmann-fold domains"/>
    <property type="match status" value="1"/>
</dbReference>
<gene>
    <name evidence="4" type="ORF">OGAPHI_006337</name>
</gene>
<dbReference type="InterPro" id="IPR013154">
    <property type="entry name" value="ADH-like_N"/>
</dbReference>